<dbReference type="InterPro" id="IPR009075">
    <property type="entry name" value="AcylCo_DH/oxidase_C"/>
</dbReference>
<evidence type="ECO:0000256" key="2">
    <source>
        <dbReference type="ARBA" id="ARBA00009347"/>
    </source>
</evidence>
<evidence type="ECO:0000256" key="4">
    <source>
        <dbReference type="ARBA" id="ARBA00022827"/>
    </source>
</evidence>
<dbReference type="InterPro" id="IPR009100">
    <property type="entry name" value="AcylCoA_DH/oxidase_NM_dom_sf"/>
</dbReference>
<evidence type="ECO:0000256" key="3">
    <source>
        <dbReference type="ARBA" id="ARBA00022630"/>
    </source>
</evidence>
<dbReference type="SUPFAM" id="SSF56645">
    <property type="entry name" value="Acyl-CoA dehydrogenase NM domain-like"/>
    <property type="match status" value="1"/>
</dbReference>
<dbReference type="InterPro" id="IPR036250">
    <property type="entry name" value="AcylCo_DH-like_C"/>
</dbReference>
<dbReference type="PANTHER" id="PTHR43884">
    <property type="entry name" value="ACYL-COA DEHYDROGENASE"/>
    <property type="match status" value="1"/>
</dbReference>
<dbReference type="Pfam" id="PF00441">
    <property type="entry name" value="Acyl-CoA_dh_1"/>
    <property type="match status" value="1"/>
</dbReference>
<evidence type="ECO:0000256" key="5">
    <source>
        <dbReference type="RuleBase" id="RU362125"/>
    </source>
</evidence>
<dbReference type="Proteomes" id="UP001596150">
    <property type="component" value="Unassembled WGS sequence"/>
</dbReference>
<evidence type="ECO:0000259" key="7">
    <source>
        <dbReference type="Pfam" id="PF02770"/>
    </source>
</evidence>
<dbReference type="GO" id="GO:0016491">
    <property type="term" value="F:oxidoreductase activity"/>
    <property type="evidence" value="ECO:0007669"/>
    <property type="project" value="UniProtKB-KW"/>
</dbReference>
<dbReference type="RefSeq" id="WP_266344199.1">
    <property type="nucleotide sequence ID" value="NZ_JAPKNH010000004.1"/>
</dbReference>
<evidence type="ECO:0000259" key="6">
    <source>
        <dbReference type="Pfam" id="PF00441"/>
    </source>
</evidence>
<sequence>MYVTETHEQVRDMARQFADEVIRPVAVDLDRDERFPGEIFEQMGDLGLFGIGVPEALGGPGFDTLAYALVMEELSRGYASVADQCGLVELISTLLVRHGTAEQQAQWLKPVMSAKTKVAYCLTEAEAGSDLSGLRTTADRDGAGWKLNGGKIWIHNAPVADIGFVLARTDKNAGHRGMSIFIVDLNAKGVERGPKEHKMGQRASQVGALNFSDVMLPPEALLGEEGRGFHMMMSVLDKGRVGIGSLAVGIGQAGLEAALDYAQQRKQFNAKIADFQGVQWLLADMAKDIEAARLLVQSAAVKIDRGENATKACSMAKCFAGDMAVARTADAVQIFGGSGYIRGFEVERLYRDAKITQIYEGTNQIQRMIIARELVKHGARG</sequence>
<dbReference type="EC" id="1.-.-.-" evidence="9"/>
<dbReference type="EMBL" id="JBHSML010000003">
    <property type="protein sequence ID" value="MFC5516554.1"/>
    <property type="molecule type" value="Genomic_DNA"/>
</dbReference>
<comment type="caution">
    <text evidence="9">The sequence shown here is derived from an EMBL/GenBank/DDBJ whole genome shotgun (WGS) entry which is preliminary data.</text>
</comment>
<dbReference type="Gene3D" id="1.10.540.10">
    <property type="entry name" value="Acyl-CoA dehydrogenase/oxidase, N-terminal domain"/>
    <property type="match status" value="1"/>
</dbReference>
<dbReference type="PANTHER" id="PTHR43884:SF12">
    <property type="entry name" value="ISOVALERYL-COA DEHYDROGENASE, MITOCHONDRIAL-RELATED"/>
    <property type="match status" value="1"/>
</dbReference>
<dbReference type="Gene3D" id="1.20.140.10">
    <property type="entry name" value="Butyryl-CoA Dehydrogenase, subunit A, domain 3"/>
    <property type="match status" value="1"/>
</dbReference>
<keyword evidence="3 5" id="KW-0285">Flavoprotein</keyword>
<organism evidence="9 10">
    <name type="scientific">Kaistia terrae</name>
    <dbReference type="NCBI Taxonomy" id="537017"/>
    <lineage>
        <taxon>Bacteria</taxon>
        <taxon>Pseudomonadati</taxon>
        <taxon>Pseudomonadota</taxon>
        <taxon>Alphaproteobacteria</taxon>
        <taxon>Hyphomicrobiales</taxon>
        <taxon>Kaistiaceae</taxon>
        <taxon>Kaistia</taxon>
    </lineage>
</organism>
<feature type="domain" description="Acyl-CoA dehydrogenase/oxidase C-terminal" evidence="6">
    <location>
        <begin position="226"/>
        <end position="374"/>
    </location>
</feature>
<dbReference type="InterPro" id="IPR046373">
    <property type="entry name" value="Acyl-CoA_Oxase/DH_mid-dom_sf"/>
</dbReference>
<proteinExistence type="inferred from homology"/>
<name>A0ABW0PVE3_9HYPH</name>
<comment type="similarity">
    <text evidence="2 5">Belongs to the acyl-CoA dehydrogenase family.</text>
</comment>
<dbReference type="PIRSF" id="PIRSF016578">
    <property type="entry name" value="HsaA"/>
    <property type="match status" value="1"/>
</dbReference>
<dbReference type="Pfam" id="PF02770">
    <property type="entry name" value="Acyl-CoA_dh_M"/>
    <property type="match status" value="1"/>
</dbReference>
<dbReference type="InterPro" id="IPR006089">
    <property type="entry name" value="Acyl-CoA_DH_CS"/>
</dbReference>
<keyword evidence="4 5" id="KW-0274">FAD</keyword>
<reference evidence="10" key="1">
    <citation type="journal article" date="2019" name="Int. J. Syst. Evol. Microbiol.">
        <title>The Global Catalogue of Microorganisms (GCM) 10K type strain sequencing project: providing services to taxonomists for standard genome sequencing and annotation.</title>
        <authorList>
            <consortium name="The Broad Institute Genomics Platform"/>
            <consortium name="The Broad Institute Genome Sequencing Center for Infectious Disease"/>
            <person name="Wu L."/>
            <person name="Ma J."/>
        </authorList>
    </citation>
    <scope>NUCLEOTIDE SEQUENCE [LARGE SCALE GENOMIC DNA]</scope>
    <source>
        <strain evidence="10">KACC 12633</strain>
    </source>
</reference>
<dbReference type="Pfam" id="PF02771">
    <property type="entry name" value="Acyl-CoA_dh_N"/>
    <property type="match status" value="1"/>
</dbReference>
<evidence type="ECO:0000259" key="8">
    <source>
        <dbReference type="Pfam" id="PF02771"/>
    </source>
</evidence>
<gene>
    <name evidence="9" type="ORF">ACFPP9_12295</name>
</gene>
<comment type="cofactor">
    <cofactor evidence="1 5">
        <name>FAD</name>
        <dbReference type="ChEBI" id="CHEBI:57692"/>
    </cofactor>
</comment>
<evidence type="ECO:0000313" key="10">
    <source>
        <dbReference type="Proteomes" id="UP001596150"/>
    </source>
</evidence>
<protein>
    <submittedName>
        <fullName evidence="9">Acyl-CoA dehydrogenase family protein</fullName>
        <ecNumber evidence="9">1.-.-.-</ecNumber>
    </submittedName>
</protein>
<feature type="domain" description="Acyl-CoA oxidase/dehydrogenase middle" evidence="7">
    <location>
        <begin position="119"/>
        <end position="214"/>
    </location>
</feature>
<feature type="domain" description="Acyl-CoA dehydrogenase/oxidase N-terminal" evidence="8">
    <location>
        <begin position="4"/>
        <end position="113"/>
    </location>
</feature>
<keyword evidence="10" id="KW-1185">Reference proteome</keyword>
<accession>A0ABW0PVE3</accession>
<dbReference type="InterPro" id="IPR013786">
    <property type="entry name" value="AcylCoA_DH/ox_N"/>
</dbReference>
<evidence type="ECO:0000313" key="9">
    <source>
        <dbReference type="EMBL" id="MFC5516554.1"/>
    </source>
</evidence>
<dbReference type="PROSITE" id="PS00072">
    <property type="entry name" value="ACYL_COA_DH_1"/>
    <property type="match status" value="1"/>
</dbReference>
<dbReference type="SUPFAM" id="SSF47203">
    <property type="entry name" value="Acyl-CoA dehydrogenase C-terminal domain-like"/>
    <property type="match status" value="1"/>
</dbReference>
<dbReference type="Gene3D" id="2.40.110.10">
    <property type="entry name" value="Butyryl-CoA Dehydrogenase, subunit A, domain 2"/>
    <property type="match status" value="1"/>
</dbReference>
<dbReference type="InterPro" id="IPR006091">
    <property type="entry name" value="Acyl-CoA_Oxase/DH_mid-dom"/>
</dbReference>
<dbReference type="InterPro" id="IPR037069">
    <property type="entry name" value="AcylCoA_DH/ox_N_sf"/>
</dbReference>
<evidence type="ECO:0000256" key="1">
    <source>
        <dbReference type="ARBA" id="ARBA00001974"/>
    </source>
</evidence>
<keyword evidence="5 9" id="KW-0560">Oxidoreductase</keyword>